<gene>
    <name evidence="2" type="ORF">LY60_00072</name>
</gene>
<dbReference type="Proteomes" id="UP000315343">
    <property type="component" value="Unassembled WGS sequence"/>
</dbReference>
<protein>
    <recommendedName>
        <fullName evidence="1">TnsE C-terminal domain-containing protein</fullName>
    </recommendedName>
</protein>
<dbReference type="EMBL" id="VLKH01000001">
    <property type="protein sequence ID" value="TWH83465.1"/>
    <property type="molecule type" value="Genomic_DNA"/>
</dbReference>
<accession>A0A562JKR8</accession>
<dbReference type="RefSeq" id="WP_145078417.1">
    <property type="nucleotide sequence ID" value="NZ_VLKH01000001.1"/>
</dbReference>
<keyword evidence="3" id="KW-1185">Reference proteome</keyword>
<feature type="domain" description="TnsE C-terminal" evidence="1">
    <location>
        <begin position="225"/>
        <end position="344"/>
    </location>
</feature>
<sequence length="364" mass="41391">MLSSEDLDEYAEVIYADDNEISISFYNNFPPSLFTYGNITEFIWFTQVDEIKKAREEIRTKYIKNKLIYSKIPNIKGCRIIGKGIKYDNTVLLLNINVLNLSFPYKNVIATHPAYVNSVANSKDNIDKSKISIEEEISIGDNNKGASKSNPLITNDLKSSKKFSTKIVIEKVKRDAVTRKSIANSEKSENKPTFTTQPVTLGANAQPVTFNTIGAINNVTELNKSFENFSKTIKILQDIFGYKIVDMKCINLEGNSIFTLTTDGSPRQCAIVKIYHNSELFFIIEINIEDGWSLSTLVFTCTNNSKTELDIINNLIKNSGHWNTVWLEKFLKNKYTTVKHFTKRTPHHWSNLLSKAIEKIVSKN</sequence>
<evidence type="ECO:0000313" key="3">
    <source>
        <dbReference type="Proteomes" id="UP000315343"/>
    </source>
</evidence>
<evidence type="ECO:0000313" key="2">
    <source>
        <dbReference type="EMBL" id="TWH83465.1"/>
    </source>
</evidence>
<dbReference type="Pfam" id="PF18623">
    <property type="entry name" value="TnsE_C"/>
    <property type="match status" value="1"/>
</dbReference>
<organism evidence="2 3">
    <name type="scientific">Sedimentibacter saalensis</name>
    <dbReference type="NCBI Taxonomy" id="130788"/>
    <lineage>
        <taxon>Bacteria</taxon>
        <taxon>Bacillati</taxon>
        <taxon>Bacillota</taxon>
        <taxon>Tissierellia</taxon>
        <taxon>Sedimentibacter</taxon>
    </lineage>
</organism>
<evidence type="ECO:0000259" key="1">
    <source>
        <dbReference type="Pfam" id="PF18623"/>
    </source>
</evidence>
<dbReference type="AlphaFoldDB" id="A0A562JKR8"/>
<proteinExistence type="predicted"/>
<reference evidence="2 3" key="1">
    <citation type="submission" date="2019-07" db="EMBL/GenBank/DDBJ databases">
        <title>Genomic Encyclopedia of Type Strains, Phase I: the one thousand microbial genomes (KMG-I) project.</title>
        <authorList>
            <person name="Kyrpides N."/>
        </authorList>
    </citation>
    <scope>NUCLEOTIDE SEQUENCE [LARGE SCALE GENOMIC DNA]</scope>
    <source>
        <strain evidence="2 3">DSM 13558</strain>
    </source>
</reference>
<comment type="caution">
    <text evidence="2">The sequence shown here is derived from an EMBL/GenBank/DDBJ whole genome shotgun (WGS) entry which is preliminary data.</text>
</comment>
<name>A0A562JKR8_9FIRM</name>
<dbReference type="InterPro" id="IPR041419">
    <property type="entry name" value="TnsE_C"/>
</dbReference>